<dbReference type="RefSeq" id="WP_142534145.1">
    <property type="nucleotide sequence ID" value="NZ_FXTB01000008.1"/>
</dbReference>
<dbReference type="OrthoDB" id="1491304at2"/>
<dbReference type="EMBL" id="FXTB01000008">
    <property type="protein sequence ID" value="SMO81258.1"/>
    <property type="molecule type" value="Genomic_DNA"/>
</dbReference>
<dbReference type="AlphaFoldDB" id="A0A521EBD7"/>
<sequence>MLSSEEFILEQCEKELNLFPKSDSEISQHLMELGYLPAHLVNTFSQKHEDVAIEKFEYDLIDSGIFTLSEIVHQRKLGRESYVKYFLRRLTDIDEGITFESLPQRGQTTLASRVIHYRLDLFGLWVQPIEIPFGMASMMSIMQIAGFGRCNALEAVNHLANVQEFTNHLLQQHDKENFVLSFYSAQASEKLKRKLDRRRRFGAQLEDDFGNSNTYIDLLQKHIFKNNQNNIDYVFLRRESNNPLKQFLVRLIQVHQWQEGFYDGLLDSNLGDLSLDSILQSIRSHNEADKKDVKIHRVLTYLGNGYFMFNALFFLTEYAIEENMVDETQIWDSLTSDIKNAQPEQQQIFQDNLQDLRVGIQKQQSSISQKKGILKRLYYGIKKLLKKAFRFAKKMFKWVVNKASRVWGFLKRFFANFFDRLKVGLAAFIDGIRFLIGRKVIFTGNRFRFISTWCRLDADVSTIAIDASANMIKEHTKEVRYRWAALAFSLAVTGLVLKSLSRALNVLSWPLALFSIVNSFKVVSEQYKKLELVTN</sequence>
<dbReference type="Proteomes" id="UP000319040">
    <property type="component" value="Unassembled WGS sequence"/>
</dbReference>
<gene>
    <name evidence="1" type="ORF">SAMN06265379_10894</name>
</gene>
<evidence type="ECO:0000313" key="2">
    <source>
        <dbReference type="Proteomes" id="UP000319040"/>
    </source>
</evidence>
<accession>A0A521EBD7</accession>
<proteinExistence type="predicted"/>
<evidence type="ECO:0000313" key="1">
    <source>
        <dbReference type="EMBL" id="SMO81258.1"/>
    </source>
</evidence>
<organism evidence="1 2">
    <name type="scientific">Saccharicrinis carchari</name>
    <dbReference type="NCBI Taxonomy" id="1168039"/>
    <lineage>
        <taxon>Bacteria</taxon>
        <taxon>Pseudomonadati</taxon>
        <taxon>Bacteroidota</taxon>
        <taxon>Bacteroidia</taxon>
        <taxon>Marinilabiliales</taxon>
        <taxon>Marinilabiliaceae</taxon>
        <taxon>Saccharicrinis</taxon>
    </lineage>
</organism>
<reference evidence="1 2" key="1">
    <citation type="submission" date="2017-05" db="EMBL/GenBank/DDBJ databases">
        <authorList>
            <person name="Varghese N."/>
            <person name="Submissions S."/>
        </authorList>
    </citation>
    <scope>NUCLEOTIDE SEQUENCE [LARGE SCALE GENOMIC DNA]</scope>
    <source>
        <strain evidence="1 2">DSM 27040</strain>
    </source>
</reference>
<keyword evidence="2" id="KW-1185">Reference proteome</keyword>
<name>A0A521EBD7_SACCC</name>
<protein>
    <submittedName>
        <fullName evidence="1">Uncharacterized protein</fullName>
    </submittedName>
</protein>